<accession>A0A162LB99</accession>
<reference evidence="2 3" key="1">
    <citation type="journal article" date="2015" name="Biotechnol. Bioeng.">
        <title>Genome sequence and phenotypic characterization of Caulobacter segnis.</title>
        <authorList>
            <person name="Patel S."/>
            <person name="Fletcher B."/>
            <person name="Scott D.C."/>
            <person name="Ely B."/>
        </authorList>
    </citation>
    <scope>NUCLEOTIDE SEQUENCE [LARGE SCALE GENOMIC DNA]</scope>
    <source>
        <strain evidence="2 3">ERI-2</strain>
    </source>
</reference>
<dbReference type="EMBL" id="LITT01000007">
    <property type="protein sequence ID" value="OAA91296.1"/>
    <property type="molecule type" value="Genomic_DNA"/>
</dbReference>
<keyword evidence="1" id="KW-0812">Transmembrane</keyword>
<protein>
    <submittedName>
        <fullName evidence="2">Uncharacterized protein</fullName>
    </submittedName>
</protein>
<organism evidence="2 3">
    <name type="scientific">Clostridium ljungdahlii</name>
    <dbReference type="NCBI Taxonomy" id="1538"/>
    <lineage>
        <taxon>Bacteria</taxon>
        <taxon>Bacillati</taxon>
        <taxon>Bacillota</taxon>
        <taxon>Clostridia</taxon>
        <taxon>Eubacteriales</taxon>
        <taxon>Clostridiaceae</taxon>
        <taxon>Clostridium</taxon>
    </lineage>
</organism>
<sequence>MSTEFAITAMICSTAIIIFGIFAVLAHSKEKAILKYKNSSKNSNKELFININNDKDSGSKKLR</sequence>
<keyword evidence="1" id="KW-0472">Membrane</keyword>
<evidence type="ECO:0000313" key="3">
    <source>
        <dbReference type="Proteomes" id="UP000077407"/>
    </source>
</evidence>
<feature type="transmembrane region" description="Helical" evidence="1">
    <location>
        <begin position="6"/>
        <end position="26"/>
    </location>
</feature>
<name>A0A162LB99_9CLOT</name>
<gene>
    <name evidence="2" type="ORF">WY13_00861</name>
</gene>
<keyword evidence="1" id="KW-1133">Transmembrane helix</keyword>
<proteinExistence type="predicted"/>
<evidence type="ECO:0000256" key="1">
    <source>
        <dbReference type="SAM" id="Phobius"/>
    </source>
</evidence>
<evidence type="ECO:0000313" key="2">
    <source>
        <dbReference type="EMBL" id="OAA91296.1"/>
    </source>
</evidence>
<dbReference type="OrthoDB" id="9995413at2"/>
<dbReference type="AlphaFoldDB" id="A0A162LB99"/>
<dbReference type="PATRIC" id="fig|1538.10.peg.1360"/>
<dbReference type="Proteomes" id="UP000077407">
    <property type="component" value="Unassembled WGS sequence"/>
</dbReference>
<dbReference type="RefSeq" id="WP_063554448.1">
    <property type="nucleotide sequence ID" value="NZ_LITT01000007.1"/>
</dbReference>
<comment type="caution">
    <text evidence="2">The sequence shown here is derived from an EMBL/GenBank/DDBJ whole genome shotgun (WGS) entry which is preliminary data.</text>
</comment>